<dbReference type="Gene3D" id="3.60.10.10">
    <property type="entry name" value="Endonuclease/exonuclease/phosphatase"/>
    <property type="match status" value="1"/>
</dbReference>
<dbReference type="PANTHER" id="PTHR14859:SF1">
    <property type="entry name" value="PGAP2-INTERACTING PROTEIN"/>
    <property type="match status" value="1"/>
</dbReference>
<dbReference type="PANTHER" id="PTHR14859">
    <property type="entry name" value="CALCOFLUOR WHITE HYPERSENSITIVE PROTEIN PRECURSOR"/>
    <property type="match status" value="1"/>
</dbReference>
<sequence length="452" mass="51086">MRGGGRRGTSCDENRADRLCQAGTRRLHSKELQTRRAFPRRLNRPVTGATCKDLSTVGAWRVAWAVMALLTRRRASFALTMSALLALLPACEPLADDLDFVRQEVQVTTRSTLVPPAEPAPATLKVMAWNVKYGAARIDFWFDYWGDRVQMTRQEVVENMADLYRLVNEYDPDILMTEEIEVNSRRSAYYDMVQGMLEGTSLNYAAYIQTWNSRFIPSEGVGRMDLGNAIFSKYPITFAERIRQEDRTDQDGITAKFYIHRMIGRAVIDVGAGRDVAAYVVHTEAYDVDGTKGRQIQQIYDEIKKETRPFVLGGDFNELPPNAVKLVGFPDEHPSSIGTEYQQPPYTPEIMQKFYDDYLPWVSLDAYGTSEATQRRYFTHTVAGPLYKDESGNPQFWNRTLDYLFVTKADAWAAGSTDVLQEPGRQGIQRDPLMLSDHAPVVGTWVLGGGTP</sequence>
<evidence type="ECO:0000313" key="2">
    <source>
        <dbReference type="EMBL" id="TKD09210.1"/>
    </source>
</evidence>
<dbReference type="GO" id="GO:0016020">
    <property type="term" value="C:membrane"/>
    <property type="evidence" value="ECO:0007669"/>
    <property type="project" value="GOC"/>
</dbReference>
<dbReference type="GO" id="GO:0006506">
    <property type="term" value="P:GPI anchor biosynthetic process"/>
    <property type="evidence" value="ECO:0007669"/>
    <property type="project" value="TreeGrafter"/>
</dbReference>
<dbReference type="GO" id="GO:0003824">
    <property type="term" value="F:catalytic activity"/>
    <property type="evidence" value="ECO:0007669"/>
    <property type="project" value="InterPro"/>
</dbReference>
<dbReference type="InterPro" id="IPR036691">
    <property type="entry name" value="Endo/exonu/phosph_ase_sf"/>
</dbReference>
<keyword evidence="3" id="KW-1185">Reference proteome</keyword>
<dbReference type="SUPFAM" id="SSF56219">
    <property type="entry name" value="DNase I-like"/>
    <property type="match status" value="1"/>
</dbReference>
<dbReference type="EMBL" id="SSMQ01000011">
    <property type="protein sequence ID" value="TKD09210.1"/>
    <property type="molecule type" value="Genomic_DNA"/>
</dbReference>
<dbReference type="AlphaFoldDB" id="A0A4U1JEH9"/>
<dbReference type="OrthoDB" id="9813425at2"/>
<dbReference type="Pfam" id="PF03372">
    <property type="entry name" value="Exo_endo_phos"/>
    <property type="match status" value="1"/>
</dbReference>
<feature type="domain" description="Endonuclease/exonuclease/phosphatase" evidence="1">
    <location>
        <begin position="127"/>
        <end position="438"/>
    </location>
</feature>
<dbReference type="InterPro" id="IPR051916">
    <property type="entry name" value="GPI-anchor_lipid_remodeler"/>
</dbReference>
<organism evidence="2 3">
    <name type="scientific">Polyangium fumosum</name>
    <dbReference type="NCBI Taxonomy" id="889272"/>
    <lineage>
        <taxon>Bacteria</taxon>
        <taxon>Pseudomonadati</taxon>
        <taxon>Myxococcota</taxon>
        <taxon>Polyangia</taxon>
        <taxon>Polyangiales</taxon>
        <taxon>Polyangiaceae</taxon>
        <taxon>Polyangium</taxon>
    </lineage>
</organism>
<protein>
    <recommendedName>
        <fullName evidence="1">Endonuclease/exonuclease/phosphatase domain-containing protein</fullName>
    </recommendedName>
</protein>
<dbReference type="InterPro" id="IPR005135">
    <property type="entry name" value="Endo/exonuclease/phosphatase"/>
</dbReference>
<dbReference type="Proteomes" id="UP000309215">
    <property type="component" value="Unassembled WGS sequence"/>
</dbReference>
<reference evidence="2 3" key="1">
    <citation type="submission" date="2019-04" db="EMBL/GenBank/DDBJ databases">
        <authorList>
            <person name="Li Y."/>
            <person name="Wang J."/>
        </authorList>
    </citation>
    <scope>NUCLEOTIDE SEQUENCE [LARGE SCALE GENOMIC DNA]</scope>
    <source>
        <strain evidence="2 3">DSM 14668</strain>
    </source>
</reference>
<gene>
    <name evidence="2" type="ORF">E8A74_13115</name>
</gene>
<name>A0A4U1JEH9_9BACT</name>
<proteinExistence type="predicted"/>
<comment type="caution">
    <text evidence="2">The sequence shown here is derived from an EMBL/GenBank/DDBJ whole genome shotgun (WGS) entry which is preliminary data.</text>
</comment>
<evidence type="ECO:0000259" key="1">
    <source>
        <dbReference type="Pfam" id="PF03372"/>
    </source>
</evidence>
<accession>A0A4U1JEH9</accession>
<evidence type="ECO:0000313" key="3">
    <source>
        <dbReference type="Proteomes" id="UP000309215"/>
    </source>
</evidence>